<feature type="transmembrane region" description="Helical" evidence="1">
    <location>
        <begin position="200"/>
        <end position="220"/>
    </location>
</feature>
<evidence type="ECO:0000313" key="2">
    <source>
        <dbReference type="EMBL" id="CCG19285.1"/>
    </source>
</evidence>
<feature type="transmembrane region" description="Helical" evidence="1">
    <location>
        <begin position="272"/>
        <end position="301"/>
    </location>
</feature>
<name>I7JR84_9BURK</name>
<feature type="transmembrane region" description="Helical" evidence="1">
    <location>
        <begin position="91"/>
        <end position="111"/>
    </location>
</feature>
<feature type="transmembrane region" description="Helical" evidence="1">
    <location>
        <begin position="153"/>
        <end position="171"/>
    </location>
</feature>
<evidence type="ECO:0000256" key="1">
    <source>
        <dbReference type="SAM" id="Phobius"/>
    </source>
</evidence>
<gene>
    <name evidence="2" type="ORF">KUM_0487</name>
</gene>
<feature type="transmembrane region" description="Helical" evidence="1">
    <location>
        <begin position="486"/>
        <end position="505"/>
    </location>
</feature>
<keyword evidence="1" id="KW-0472">Membrane</keyword>
<dbReference type="BioCyc" id="TASI1091495:G13GE-486-MONOMER"/>
<reference evidence="2" key="1">
    <citation type="journal article" date="2012" name="Vet. Microbiol.">
        <title>Comparative genomic analyses of the Taylorellae.</title>
        <authorList>
            <person name="Hauser H."/>
            <person name="Richter D.C."/>
            <person name="van Tonder A."/>
            <person name="Clark L."/>
            <person name="Preston A."/>
        </authorList>
    </citation>
    <scope>NUCLEOTIDE SEQUENCE</scope>
    <source>
        <strain evidence="2">14/45</strain>
    </source>
</reference>
<keyword evidence="1" id="KW-0812">Transmembrane</keyword>
<proteinExistence type="predicted"/>
<dbReference type="EMBL" id="HE681424">
    <property type="protein sequence ID" value="CCG19285.1"/>
    <property type="molecule type" value="Genomic_DNA"/>
</dbReference>
<dbReference type="HOGENOM" id="CLU_499589_0_0_4"/>
<keyword evidence="1" id="KW-1133">Transmembrane helix</keyword>
<feature type="transmembrane region" description="Helical" evidence="1">
    <location>
        <begin position="449"/>
        <end position="466"/>
    </location>
</feature>
<feature type="transmembrane region" description="Helical" evidence="1">
    <location>
        <begin position="60"/>
        <end position="79"/>
    </location>
</feature>
<dbReference type="AlphaFoldDB" id="I7JR84"/>
<feature type="transmembrane region" description="Helical" evidence="1">
    <location>
        <begin position="177"/>
        <end position="193"/>
    </location>
</feature>
<feature type="transmembrane region" description="Helical" evidence="1">
    <location>
        <begin position="517"/>
        <end position="550"/>
    </location>
</feature>
<dbReference type="KEGG" id="tat:KUM_0487"/>
<sequence>MLNLSLGIYLNLITSSINLLIMYKYFTNNTLLYISSICASISYIFVLNPVSFYFSDSFRMVFTGFLGSISLIITSFLILKTKDKLWRFYALSNYGKIYLYIFSLFVIWMLINGIIDLRENSNFFYSAFGLVLCFVSIVLSLNALKKIQVLIQTIYLFSLLILILQLIYFFIDGNTKLYIFVFLNCLAFSIIFNTNHIRKFIVLLLTYFLFIYLIKDNNFIGKFLIHNPSFGFRFNEENQIYLQVSAFISYLVIYYFSYIVSNNSKNKILNSFMFFLSFAVLLDSQGRASVLSILVIVIINIFKLKDFKSIIKITLSILSFILIEAILFSPVSIDRYSNIRKDQISPKITLSKNQPNPIITSRNDQITRLHSDKINTFEDFIDTYPVKLTPENINLLKPLVDVNKLYEDFIQFGSLEYPTKLGRFILQDSSYRGILFVSSIMIPLKSYQHFIYGIGLGNFPLALGYTDPPESKFPPHNLVLESFVEGGLVGAILYISLLLLVFLRYLKVKHSNFEMNFLGTLSIFLISNQMFLGGLVTLFMGMFFISSFVYCRNLQT</sequence>
<protein>
    <submittedName>
        <fullName evidence="2">Uncharacterized protein</fullName>
    </submittedName>
</protein>
<feature type="transmembrane region" description="Helical" evidence="1">
    <location>
        <begin position="123"/>
        <end position="141"/>
    </location>
</feature>
<feature type="transmembrane region" description="Helical" evidence="1">
    <location>
        <begin position="240"/>
        <end position="260"/>
    </location>
</feature>
<feature type="transmembrane region" description="Helical" evidence="1">
    <location>
        <begin position="6"/>
        <end position="23"/>
    </location>
</feature>
<organism evidence="2">
    <name type="scientific">Taylorella asinigenitalis 14/45</name>
    <dbReference type="NCBI Taxonomy" id="1091495"/>
    <lineage>
        <taxon>Bacteria</taxon>
        <taxon>Pseudomonadati</taxon>
        <taxon>Pseudomonadota</taxon>
        <taxon>Betaproteobacteria</taxon>
        <taxon>Burkholderiales</taxon>
        <taxon>Alcaligenaceae</taxon>
        <taxon>Taylorella</taxon>
    </lineage>
</organism>
<accession>I7JR84</accession>
<feature type="transmembrane region" description="Helical" evidence="1">
    <location>
        <begin position="313"/>
        <end position="333"/>
    </location>
</feature>
<feature type="transmembrane region" description="Helical" evidence="1">
    <location>
        <begin position="30"/>
        <end position="54"/>
    </location>
</feature>